<accession>A0A8S9ZZB5</accession>
<feature type="domain" description="RING-type" evidence="11">
    <location>
        <begin position="90"/>
        <end position="300"/>
    </location>
</feature>
<dbReference type="Proteomes" id="UP000605970">
    <property type="component" value="Unassembled WGS sequence"/>
</dbReference>
<dbReference type="FunFam" id="1.20.120.1750:FF:000002">
    <property type="entry name" value="RBR-type E3 ubiquitin transferase"/>
    <property type="match status" value="1"/>
</dbReference>
<evidence type="ECO:0000259" key="10">
    <source>
        <dbReference type="PROSITE" id="PS50089"/>
    </source>
</evidence>
<dbReference type="PROSITE" id="PS51873">
    <property type="entry name" value="TRIAD"/>
    <property type="match status" value="1"/>
</dbReference>
<evidence type="ECO:0000256" key="7">
    <source>
        <dbReference type="ARBA" id="ARBA00022786"/>
    </source>
</evidence>
<keyword evidence="6 9" id="KW-0863">Zinc-finger</keyword>
<keyword evidence="4" id="KW-0479">Metal-binding</keyword>
<evidence type="ECO:0000313" key="13">
    <source>
        <dbReference type="Proteomes" id="UP000605970"/>
    </source>
</evidence>
<dbReference type="Gene3D" id="1.20.120.1750">
    <property type="match status" value="1"/>
</dbReference>
<dbReference type="InterPro" id="IPR044066">
    <property type="entry name" value="TRIAD_supradom"/>
</dbReference>
<dbReference type="EC" id="2.3.2.31" evidence="2"/>
<dbReference type="InterPro" id="IPR013083">
    <property type="entry name" value="Znf_RING/FYVE/PHD"/>
</dbReference>
<comment type="catalytic activity">
    <reaction evidence="1">
        <text>[E2 ubiquitin-conjugating enzyme]-S-ubiquitinyl-L-cysteine + [acceptor protein]-L-lysine = [E2 ubiquitin-conjugating enzyme]-L-cysteine + [acceptor protein]-N(6)-ubiquitinyl-L-lysine.</text>
        <dbReference type="EC" id="2.3.2.31"/>
    </reaction>
</comment>
<evidence type="ECO:0000256" key="2">
    <source>
        <dbReference type="ARBA" id="ARBA00012251"/>
    </source>
</evidence>
<evidence type="ECO:0000259" key="11">
    <source>
        <dbReference type="PROSITE" id="PS51873"/>
    </source>
</evidence>
<dbReference type="Pfam" id="PF22191">
    <property type="entry name" value="IBR_1"/>
    <property type="match status" value="1"/>
</dbReference>
<dbReference type="Pfam" id="PF19422">
    <property type="entry name" value="Ariadne"/>
    <property type="match status" value="1"/>
</dbReference>
<dbReference type="AlphaFoldDB" id="A0A8S9ZZB5"/>
<dbReference type="PANTHER" id="PTHR11685">
    <property type="entry name" value="RBR FAMILY RING FINGER AND IBR DOMAIN-CONTAINING"/>
    <property type="match status" value="1"/>
</dbReference>
<dbReference type="SUPFAM" id="SSF57850">
    <property type="entry name" value="RING/U-box"/>
    <property type="match status" value="3"/>
</dbReference>
<name>A0A8S9ZZB5_9BILA</name>
<sequence>MAPSAASNADIEILTVDNLQDKMTKIANSLQETIKKPLPICWALLQENRWACDGTALKYVKDGYKIPAKFCGAYNPEDPQDSDPKERYSSKGKCILCDDEHIALQGLNCSHLFCAECWDAYIRQKVVGENTCVIQCPETKCTILLDRFTAFNLCKDENIQAQFKRQEAQRYVMCTANIKPCPGIGCNLYSLTQVWSESSRVVCNCGNIYCSDCGHSWHEPVNCELLAIWMRSITSDHKNLSWIHSNTKPCPKCKVPIEKNKGCNHMSCTTPACLYQFCWICLGDWKLHTAGSPYKCNRFEGNGDMAKNIDSTLNKEQRDKMLSKLGAERFIFFAGRFANHEQSLKFEHKFRQQLKEKMKQYQTRSKGSFLEAAFIKEAVDALGTARRILQYSYALAYFLKSESASTLMFVDNQQYVEFPTEEISDILEKSDINKMNENELKELKTNVVAITTRLKTSYKTLLNHAYDGAKKKEWEYCEDLMGDLISGTMEL</sequence>
<evidence type="ECO:0000256" key="9">
    <source>
        <dbReference type="PROSITE-ProRule" id="PRU00175"/>
    </source>
</evidence>
<feature type="domain" description="RING-type" evidence="10">
    <location>
        <begin position="94"/>
        <end position="140"/>
    </location>
</feature>
<dbReference type="PROSITE" id="PS50089">
    <property type="entry name" value="ZF_RING_2"/>
    <property type="match status" value="1"/>
</dbReference>
<protein>
    <recommendedName>
        <fullName evidence="2">RBR-type E3 ubiquitin transferase</fullName>
        <ecNumber evidence="2">2.3.2.31</ecNumber>
    </recommendedName>
</protein>
<gene>
    <name evidence="12" type="ORF">Mgra_00002143</name>
</gene>
<dbReference type="InterPro" id="IPR031127">
    <property type="entry name" value="E3_UB_ligase_RBR"/>
</dbReference>
<dbReference type="GO" id="GO:0008270">
    <property type="term" value="F:zinc ion binding"/>
    <property type="evidence" value="ECO:0007669"/>
    <property type="project" value="UniProtKB-KW"/>
</dbReference>
<keyword evidence="8" id="KW-0862">Zinc</keyword>
<evidence type="ECO:0000313" key="12">
    <source>
        <dbReference type="EMBL" id="KAF7638465.1"/>
    </source>
</evidence>
<dbReference type="InterPro" id="IPR045840">
    <property type="entry name" value="Ariadne"/>
</dbReference>
<evidence type="ECO:0000256" key="5">
    <source>
        <dbReference type="ARBA" id="ARBA00022737"/>
    </source>
</evidence>
<keyword evidence="13" id="KW-1185">Reference proteome</keyword>
<comment type="caution">
    <text evidence="12">The sequence shown here is derived from an EMBL/GenBank/DDBJ whole genome shotgun (WGS) entry which is preliminary data.</text>
</comment>
<evidence type="ECO:0000256" key="1">
    <source>
        <dbReference type="ARBA" id="ARBA00001798"/>
    </source>
</evidence>
<dbReference type="GO" id="GO:0061630">
    <property type="term" value="F:ubiquitin protein ligase activity"/>
    <property type="evidence" value="ECO:0007669"/>
    <property type="project" value="UniProtKB-EC"/>
</dbReference>
<dbReference type="Gene3D" id="3.30.40.10">
    <property type="entry name" value="Zinc/RING finger domain, C3HC4 (zinc finger)"/>
    <property type="match status" value="1"/>
</dbReference>
<evidence type="ECO:0000256" key="4">
    <source>
        <dbReference type="ARBA" id="ARBA00022723"/>
    </source>
</evidence>
<dbReference type="InterPro" id="IPR002867">
    <property type="entry name" value="IBR_dom"/>
</dbReference>
<evidence type="ECO:0000256" key="3">
    <source>
        <dbReference type="ARBA" id="ARBA00022679"/>
    </source>
</evidence>
<dbReference type="EMBL" id="JABEBT010000012">
    <property type="protein sequence ID" value="KAF7638465.1"/>
    <property type="molecule type" value="Genomic_DNA"/>
</dbReference>
<organism evidence="12 13">
    <name type="scientific">Meloidogyne graminicola</name>
    <dbReference type="NCBI Taxonomy" id="189291"/>
    <lineage>
        <taxon>Eukaryota</taxon>
        <taxon>Metazoa</taxon>
        <taxon>Ecdysozoa</taxon>
        <taxon>Nematoda</taxon>
        <taxon>Chromadorea</taxon>
        <taxon>Rhabditida</taxon>
        <taxon>Tylenchina</taxon>
        <taxon>Tylenchomorpha</taxon>
        <taxon>Tylenchoidea</taxon>
        <taxon>Meloidogynidae</taxon>
        <taxon>Meloidogyninae</taxon>
        <taxon>Meloidogyne</taxon>
    </lineage>
</organism>
<dbReference type="OrthoDB" id="10009520at2759"/>
<dbReference type="InterPro" id="IPR001841">
    <property type="entry name" value="Znf_RING"/>
</dbReference>
<keyword evidence="3 12" id="KW-0808">Transferase</keyword>
<dbReference type="GO" id="GO:0016567">
    <property type="term" value="P:protein ubiquitination"/>
    <property type="evidence" value="ECO:0007669"/>
    <property type="project" value="InterPro"/>
</dbReference>
<evidence type="ECO:0000256" key="8">
    <source>
        <dbReference type="ARBA" id="ARBA00022833"/>
    </source>
</evidence>
<reference evidence="12" key="1">
    <citation type="journal article" date="2020" name="Ecol. Evol.">
        <title>Genome structure and content of the rice root-knot nematode (Meloidogyne graminicola).</title>
        <authorList>
            <person name="Phan N.T."/>
            <person name="Danchin E.G.J."/>
            <person name="Klopp C."/>
            <person name="Perfus-Barbeoch L."/>
            <person name="Kozlowski D.K."/>
            <person name="Koutsovoulos G.D."/>
            <person name="Lopez-Roques C."/>
            <person name="Bouchez O."/>
            <person name="Zahm M."/>
            <person name="Besnard G."/>
            <person name="Bellafiore S."/>
        </authorList>
    </citation>
    <scope>NUCLEOTIDE SEQUENCE</scope>
    <source>
        <strain evidence="12">VN-18</strain>
    </source>
</reference>
<proteinExistence type="predicted"/>
<evidence type="ECO:0000256" key="6">
    <source>
        <dbReference type="ARBA" id="ARBA00022771"/>
    </source>
</evidence>
<keyword evidence="7" id="KW-0833">Ubl conjugation pathway</keyword>
<dbReference type="Pfam" id="PF01485">
    <property type="entry name" value="IBR"/>
    <property type="match status" value="1"/>
</dbReference>
<keyword evidence="5" id="KW-0677">Repeat</keyword>
<dbReference type="SMART" id="SM00647">
    <property type="entry name" value="IBR"/>
    <property type="match status" value="2"/>
</dbReference>